<name>A0A919UDJ3_9ACTN</name>
<dbReference type="AlphaFoldDB" id="A0A919UDJ3"/>
<gene>
    <name evidence="2" type="ORF">Dsi01nite_095630</name>
</gene>
<feature type="region of interest" description="Disordered" evidence="1">
    <location>
        <begin position="33"/>
        <end position="56"/>
    </location>
</feature>
<reference evidence="2" key="1">
    <citation type="submission" date="2021-01" db="EMBL/GenBank/DDBJ databases">
        <title>Whole genome shotgun sequence of Dactylosporangium siamense NBRC 106093.</title>
        <authorList>
            <person name="Komaki H."/>
            <person name="Tamura T."/>
        </authorList>
    </citation>
    <scope>NUCLEOTIDE SEQUENCE</scope>
    <source>
        <strain evidence="2">NBRC 106093</strain>
    </source>
</reference>
<dbReference type="EMBL" id="BONQ01000156">
    <property type="protein sequence ID" value="GIG51522.1"/>
    <property type="molecule type" value="Genomic_DNA"/>
</dbReference>
<protein>
    <submittedName>
        <fullName evidence="2">Uncharacterized protein</fullName>
    </submittedName>
</protein>
<dbReference type="Proteomes" id="UP000660611">
    <property type="component" value="Unassembled WGS sequence"/>
</dbReference>
<dbReference type="RefSeq" id="WP_203853134.1">
    <property type="nucleotide sequence ID" value="NZ_BAAAVW010000035.1"/>
</dbReference>
<organism evidence="2 3">
    <name type="scientific">Dactylosporangium siamense</name>
    <dbReference type="NCBI Taxonomy" id="685454"/>
    <lineage>
        <taxon>Bacteria</taxon>
        <taxon>Bacillati</taxon>
        <taxon>Actinomycetota</taxon>
        <taxon>Actinomycetes</taxon>
        <taxon>Micromonosporales</taxon>
        <taxon>Micromonosporaceae</taxon>
        <taxon>Dactylosporangium</taxon>
    </lineage>
</organism>
<accession>A0A919UDJ3</accession>
<proteinExistence type="predicted"/>
<comment type="caution">
    <text evidence="2">The sequence shown here is derived from an EMBL/GenBank/DDBJ whole genome shotgun (WGS) entry which is preliminary data.</text>
</comment>
<keyword evidence="3" id="KW-1185">Reference proteome</keyword>
<sequence length="56" mass="6206">MTNRFVSLDTYDARVQLDAARVAQVNETVASSTMRAESRARHTFPDGPGWHTPEGT</sequence>
<evidence type="ECO:0000313" key="3">
    <source>
        <dbReference type="Proteomes" id="UP000660611"/>
    </source>
</evidence>
<evidence type="ECO:0000256" key="1">
    <source>
        <dbReference type="SAM" id="MobiDB-lite"/>
    </source>
</evidence>
<evidence type="ECO:0000313" key="2">
    <source>
        <dbReference type="EMBL" id="GIG51522.1"/>
    </source>
</evidence>